<keyword evidence="3" id="KW-0472">Membrane</keyword>
<evidence type="ECO:0000259" key="4">
    <source>
        <dbReference type="Pfam" id="PF03816"/>
    </source>
</evidence>
<feature type="region of interest" description="Disordered" evidence="2">
    <location>
        <begin position="1"/>
        <end position="150"/>
    </location>
</feature>
<comment type="caution">
    <text evidence="5">The sequence shown here is derived from an EMBL/GenBank/DDBJ whole genome shotgun (WGS) entry which is preliminary data.</text>
</comment>
<name>A0AAP4B9L9_9FIRM</name>
<dbReference type="AlphaFoldDB" id="A0AAP4B9L9"/>
<feature type="compositionally biased region" description="Basic and acidic residues" evidence="2">
    <location>
        <begin position="10"/>
        <end position="27"/>
    </location>
</feature>
<feature type="compositionally biased region" description="Low complexity" evidence="2">
    <location>
        <begin position="41"/>
        <end position="92"/>
    </location>
</feature>
<protein>
    <submittedName>
        <fullName evidence="5">LCP family protein</fullName>
    </submittedName>
</protein>
<accession>A0AAP4B9L9</accession>
<feature type="compositionally biased region" description="Basic residues" evidence="2">
    <location>
        <begin position="141"/>
        <end position="150"/>
    </location>
</feature>
<keyword evidence="3" id="KW-0812">Transmembrane</keyword>
<dbReference type="EMBL" id="JASGBQ010000003">
    <property type="protein sequence ID" value="MDI9241620.1"/>
    <property type="molecule type" value="Genomic_DNA"/>
</dbReference>
<evidence type="ECO:0000313" key="6">
    <source>
        <dbReference type="Proteomes" id="UP001300383"/>
    </source>
</evidence>
<dbReference type="Gene3D" id="3.40.630.190">
    <property type="entry name" value="LCP protein"/>
    <property type="match status" value="1"/>
</dbReference>
<comment type="similarity">
    <text evidence="1">Belongs to the LytR/CpsA/Psr (LCP) family.</text>
</comment>
<dbReference type="PANTHER" id="PTHR33392:SF6">
    <property type="entry name" value="POLYISOPRENYL-TEICHOIC ACID--PEPTIDOGLYCAN TEICHOIC ACID TRANSFERASE TAGU"/>
    <property type="match status" value="1"/>
</dbReference>
<dbReference type="Pfam" id="PF03816">
    <property type="entry name" value="LytR_cpsA_psr"/>
    <property type="match status" value="1"/>
</dbReference>
<sequence>MRYRDDEYEYESRRRELEQRRRVRPDAEMTSQRRKNTTGQTAGSRRTASGTRSTSTGSGARTAAGARTASGTGSRSASRTSYSAGAPYGASARTGTSRRTMGTDPYDRRTSDRRTAAYDDSYEDMSTRKRTRTETAPSGRNGKKRLSAKAKKKRRNRKILFAVEGVLLVLVLLCLFVISKWDLIQKASFGKKDVHVNELSENTLKSMEGYRTIAIFGIDENGSHSDVIMVANVDNKTGEISLTSVLRDTYWNVPDLSTGDMDKYAKANNAYHTGEELGALNAINKNLDLQITEYVSVNWYAVAQVVDLLGGLEIDVPETMMGEINGYITNTVEETKSWATGLGKGSVQLKGPGLQTLDGIQTVAYCRIRHNNGGDDGRAQRQREVIGMILDKAKSASASQLLDICNAVFPEIRTNLTLADVLALVPDIGSYKITKTAAFPYHQVDAMVGGASVKVPLGLAEDVTQFHQELFGDTTYEPSSTVKQISNKIEALTGYSAEDRTN</sequence>
<evidence type="ECO:0000256" key="3">
    <source>
        <dbReference type="SAM" id="Phobius"/>
    </source>
</evidence>
<proteinExistence type="inferred from homology"/>
<dbReference type="PANTHER" id="PTHR33392">
    <property type="entry name" value="POLYISOPRENYL-TEICHOIC ACID--PEPTIDOGLYCAN TEICHOIC ACID TRANSFERASE TAGU"/>
    <property type="match status" value="1"/>
</dbReference>
<dbReference type="NCBIfam" id="TIGR00350">
    <property type="entry name" value="lytR_cpsA_psr"/>
    <property type="match status" value="1"/>
</dbReference>
<evidence type="ECO:0000256" key="2">
    <source>
        <dbReference type="SAM" id="MobiDB-lite"/>
    </source>
</evidence>
<keyword evidence="3" id="KW-1133">Transmembrane helix</keyword>
<keyword evidence="6" id="KW-1185">Reference proteome</keyword>
<dbReference type="Proteomes" id="UP001300383">
    <property type="component" value="Unassembled WGS sequence"/>
</dbReference>
<dbReference type="RefSeq" id="WP_283230127.1">
    <property type="nucleotide sequence ID" value="NZ_JASGBQ010000003.1"/>
</dbReference>
<evidence type="ECO:0000313" key="5">
    <source>
        <dbReference type="EMBL" id="MDI9241620.1"/>
    </source>
</evidence>
<reference evidence="5 6" key="1">
    <citation type="submission" date="2023-05" db="EMBL/GenBank/DDBJ databases">
        <title>[ruminococcus] sp. nov., isolated from a pig farm feces dump.</title>
        <authorList>
            <person name="Chang Y.-H."/>
        </authorList>
    </citation>
    <scope>NUCLEOTIDE SEQUENCE [LARGE SCALE GENOMIC DNA]</scope>
    <source>
        <strain evidence="5 6">YH-rum2234</strain>
    </source>
</reference>
<organism evidence="5 6">
    <name type="scientific">Fusibacillus kribbianus</name>
    <dbReference type="NCBI Taxonomy" id="3044208"/>
    <lineage>
        <taxon>Bacteria</taxon>
        <taxon>Bacillati</taxon>
        <taxon>Bacillota</taxon>
        <taxon>Clostridia</taxon>
        <taxon>Lachnospirales</taxon>
        <taxon>Lachnospiraceae</taxon>
        <taxon>Fusibacillus</taxon>
    </lineage>
</organism>
<feature type="transmembrane region" description="Helical" evidence="3">
    <location>
        <begin position="159"/>
        <end position="178"/>
    </location>
</feature>
<feature type="compositionally biased region" description="Basic and acidic residues" evidence="2">
    <location>
        <begin position="105"/>
        <end position="117"/>
    </location>
</feature>
<dbReference type="InterPro" id="IPR004474">
    <property type="entry name" value="LytR_CpsA_psr"/>
</dbReference>
<evidence type="ECO:0000256" key="1">
    <source>
        <dbReference type="ARBA" id="ARBA00006068"/>
    </source>
</evidence>
<gene>
    <name evidence="5" type="ORF">QJ036_03890</name>
</gene>
<feature type="domain" description="Cell envelope-related transcriptional attenuator" evidence="4">
    <location>
        <begin position="224"/>
        <end position="394"/>
    </location>
</feature>
<dbReference type="InterPro" id="IPR050922">
    <property type="entry name" value="LytR/CpsA/Psr_CW_biosynth"/>
</dbReference>